<feature type="compositionally biased region" description="Polar residues" evidence="1">
    <location>
        <begin position="185"/>
        <end position="197"/>
    </location>
</feature>
<dbReference type="AlphaFoldDB" id="A0A7S0ZP99"/>
<evidence type="ECO:0000256" key="1">
    <source>
        <dbReference type="SAM" id="MobiDB-lite"/>
    </source>
</evidence>
<organism evidence="2">
    <name type="scientific">Noctiluca scintillans</name>
    <name type="common">Sea sparkle</name>
    <name type="synonym">Red tide dinoflagellate</name>
    <dbReference type="NCBI Taxonomy" id="2966"/>
    <lineage>
        <taxon>Eukaryota</taxon>
        <taxon>Sar</taxon>
        <taxon>Alveolata</taxon>
        <taxon>Dinophyceae</taxon>
        <taxon>Noctilucales</taxon>
        <taxon>Noctilucaceae</taxon>
        <taxon>Noctiluca</taxon>
    </lineage>
</organism>
<feature type="compositionally biased region" description="Basic residues" evidence="1">
    <location>
        <begin position="85"/>
        <end position="96"/>
    </location>
</feature>
<proteinExistence type="predicted"/>
<protein>
    <submittedName>
        <fullName evidence="2">Uncharacterized protein</fullName>
    </submittedName>
</protein>
<feature type="compositionally biased region" description="Low complexity" evidence="1">
    <location>
        <begin position="239"/>
        <end position="250"/>
    </location>
</feature>
<evidence type="ECO:0000313" key="2">
    <source>
        <dbReference type="EMBL" id="CAD8828162.1"/>
    </source>
</evidence>
<feature type="region of interest" description="Disordered" evidence="1">
    <location>
        <begin position="1"/>
        <end position="29"/>
    </location>
</feature>
<sequence>MESSSKRSKSKKNRRDNEADQSDVSTHSWTDYLGGFMDTFVSAKYCCAERSSDNREIPSMLDGFVSGDHCCTERRLDYREDRSMSRKKREGRKHRNAGQQISSPQGFSPTASPATSNQFRPPWVQSGAPPQTQYFHGPPPWQQPGTASPNMPCAQPWPSYVPTEPPRDASPAPPPPSVRLQSPASKPNNVQLLSPSATGAKPQPQVSTLITVAEPTNEPNKESSKELNTVPQTRRSRVSRSSNSRVSTSRLPDDWSWPSWCFQKSPPCIEVYVYDEESGQSKWVLATPEDRVVDKDGHDAFISAEYEWNSADFVQDFGPDHVRRLGEVLTIADLLEVL</sequence>
<feature type="compositionally biased region" description="Polar residues" evidence="1">
    <location>
        <begin position="97"/>
        <end position="119"/>
    </location>
</feature>
<gene>
    <name evidence="2" type="ORF">NSCI0253_LOCUS2508</name>
</gene>
<accession>A0A7S0ZP99</accession>
<reference evidence="2" key="1">
    <citation type="submission" date="2021-01" db="EMBL/GenBank/DDBJ databases">
        <authorList>
            <person name="Corre E."/>
            <person name="Pelletier E."/>
            <person name="Niang G."/>
            <person name="Scheremetjew M."/>
            <person name="Finn R."/>
            <person name="Kale V."/>
            <person name="Holt S."/>
            <person name="Cochrane G."/>
            <person name="Meng A."/>
            <person name="Brown T."/>
            <person name="Cohen L."/>
        </authorList>
    </citation>
    <scope>NUCLEOTIDE SEQUENCE</scope>
</reference>
<dbReference type="EMBL" id="HBFQ01003617">
    <property type="protein sequence ID" value="CAD8828162.1"/>
    <property type="molecule type" value="Transcribed_RNA"/>
</dbReference>
<feature type="compositionally biased region" description="Basic residues" evidence="1">
    <location>
        <begin position="1"/>
        <end position="14"/>
    </location>
</feature>
<feature type="region of interest" description="Disordered" evidence="1">
    <location>
        <begin position="75"/>
        <end position="250"/>
    </location>
</feature>
<name>A0A7S0ZP99_NOCSC</name>
<feature type="compositionally biased region" description="Basic and acidic residues" evidence="1">
    <location>
        <begin position="75"/>
        <end position="84"/>
    </location>
</feature>